<dbReference type="Proteomes" id="UP000789860">
    <property type="component" value="Unassembled WGS sequence"/>
</dbReference>
<reference evidence="1" key="1">
    <citation type="submission" date="2021-06" db="EMBL/GenBank/DDBJ databases">
        <authorList>
            <person name="Kallberg Y."/>
            <person name="Tangrot J."/>
            <person name="Rosling A."/>
        </authorList>
    </citation>
    <scope>NUCLEOTIDE SEQUENCE</scope>
    <source>
        <strain evidence="1">AU212A</strain>
    </source>
</reference>
<name>A0ACA9NE14_9GLOM</name>
<feature type="non-terminal residue" evidence="1">
    <location>
        <position position="40"/>
    </location>
</feature>
<proteinExistence type="predicted"/>
<accession>A0ACA9NE14</accession>
<feature type="non-terminal residue" evidence="1">
    <location>
        <position position="1"/>
    </location>
</feature>
<keyword evidence="2" id="KW-1185">Reference proteome</keyword>
<dbReference type="EMBL" id="CAJVPM010023933">
    <property type="protein sequence ID" value="CAG8651671.1"/>
    <property type="molecule type" value="Genomic_DNA"/>
</dbReference>
<gene>
    <name evidence="1" type="ORF">SCALOS_LOCUS8685</name>
</gene>
<sequence>EDDKKEAKISLPENIQRNEWKTYKSEIDITQFQEEIDQTS</sequence>
<comment type="caution">
    <text evidence="1">The sequence shown here is derived from an EMBL/GenBank/DDBJ whole genome shotgun (WGS) entry which is preliminary data.</text>
</comment>
<evidence type="ECO:0000313" key="2">
    <source>
        <dbReference type="Proteomes" id="UP000789860"/>
    </source>
</evidence>
<organism evidence="1 2">
    <name type="scientific">Scutellospora calospora</name>
    <dbReference type="NCBI Taxonomy" id="85575"/>
    <lineage>
        <taxon>Eukaryota</taxon>
        <taxon>Fungi</taxon>
        <taxon>Fungi incertae sedis</taxon>
        <taxon>Mucoromycota</taxon>
        <taxon>Glomeromycotina</taxon>
        <taxon>Glomeromycetes</taxon>
        <taxon>Diversisporales</taxon>
        <taxon>Gigasporaceae</taxon>
        <taxon>Scutellospora</taxon>
    </lineage>
</organism>
<protein>
    <submittedName>
        <fullName evidence="1">1687_t:CDS:1</fullName>
    </submittedName>
</protein>
<evidence type="ECO:0000313" key="1">
    <source>
        <dbReference type="EMBL" id="CAG8651671.1"/>
    </source>
</evidence>